<dbReference type="CDD" id="cd00158">
    <property type="entry name" value="RHOD"/>
    <property type="match status" value="1"/>
</dbReference>
<evidence type="ECO:0000313" key="3">
    <source>
        <dbReference type="Proteomes" id="UP000005090"/>
    </source>
</evidence>
<organism evidence="2 3">
    <name type="scientific">Methylomicrobium album BG8</name>
    <dbReference type="NCBI Taxonomy" id="686340"/>
    <lineage>
        <taxon>Bacteria</taxon>
        <taxon>Pseudomonadati</taxon>
        <taxon>Pseudomonadota</taxon>
        <taxon>Gammaproteobacteria</taxon>
        <taxon>Methylococcales</taxon>
        <taxon>Methylococcaceae</taxon>
        <taxon>Methylomicrobium</taxon>
    </lineage>
</organism>
<dbReference type="SUPFAM" id="SSF52821">
    <property type="entry name" value="Rhodanese/Cell cycle control phosphatase"/>
    <property type="match status" value="1"/>
</dbReference>
<sequence length="111" mass="12015">MNILTRNELKNMQDNREDFLLLNVLSEDAFRKAHIPGSQNAPVSGSEFLQKVATLAGPQGKDRPIVTYCAGFHCNASKEAANRLAAAGYSQVSAFEGGLEDWANAGYSIEP</sequence>
<dbReference type="HOGENOM" id="CLU_089574_6_4_6"/>
<evidence type="ECO:0000259" key="1">
    <source>
        <dbReference type="PROSITE" id="PS50206"/>
    </source>
</evidence>
<protein>
    <submittedName>
        <fullName evidence="2">Rhodanese-related sulfurtransferase</fullName>
    </submittedName>
</protein>
<dbReference type="STRING" id="686340.Metal_1501"/>
<gene>
    <name evidence="2" type="ORF">Metal_1501</name>
</gene>
<accession>H8GKW3</accession>
<dbReference type="InterPro" id="IPR001763">
    <property type="entry name" value="Rhodanese-like_dom"/>
</dbReference>
<dbReference type="RefSeq" id="WP_005371017.1">
    <property type="nucleotide sequence ID" value="NZ_CM001475.1"/>
</dbReference>
<dbReference type="PANTHER" id="PTHR43031">
    <property type="entry name" value="FAD-DEPENDENT OXIDOREDUCTASE"/>
    <property type="match status" value="1"/>
</dbReference>
<dbReference type="AlphaFoldDB" id="H8GKW3"/>
<dbReference type="GO" id="GO:0016740">
    <property type="term" value="F:transferase activity"/>
    <property type="evidence" value="ECO:0007669"/>
    <property type="project" value="UniProtKB-KW"/>
</dbReference>
<dbReference type="Pfam" id="PF00581">
    <property type="entry name" value="Rhodanese"/>
    <property type="match status" value="1"/>
</dbReference>
<name>H8GKW3_METAL</name>
<proteinExistence type="predicted"/>
<dbReference type="EMBL" id="CM001475">
    <property type="protein sequence ID" value="EIC29285.1"/>
    <property type="molecule type" value="Genomic_DNA"/>
</dbReference>
<dbReference type="InterPro" id="IPR050229">
    <property type="entry name" value="GlpE_sulfurtransferase"/>
</dbReference>
<feature type="domain" description="Rhodanese" evidence="1">
    <location>
        <begin position="15"/>
        <end position="111"/>
    </location>
</feature>
<evidence type="ECO:0000313" key="2">
    <source>
        <dbReference type="EMBL" id="EIC29285.1"/>
    </source>
</evidence>
<dbReference type="Proteomes" id="UP000005090">
    <property type="component" value="Chromosome"/>
</dbReference>
<keyword evidence="2" id="KW-0808">Transferase</keyword>
<dbReference type="Gene3D" id="3.40.250.10">
    <property type="entry name" value="Rhodanese-like domain"/>
    <property type="match status" value="1"/>
</dbReference>
<dbReference type="eggNOG" id="COG0607">
    <property type="taxonomic scope" value="Bacteria"/>
</dbReference>
<keyword evidence="3" id="KW-1185">Reference proteome</keyword>
<dbReference type="InterPro" id="IPR036873">
    <property type="entry name" value="Rhodanese-like_dom_sf"/>
</dbReference>
<reference evidence="2 3" key="1">
    <citation type="journal article" date="2013" name="Genome Announc.">
        <title>Genome Sequence of the Obligate Gammaproteobacterial Methanotroph Methylomicrobium album Strain BG8.</title>
        <authorList>
            <person name="Kits K.D."/>
            <person name="Kalyuzhnaya M.G."/>
            <person name="Klotz M.G."/>
            <person name="Jetten M.S."/>
            <person name="Op den Camp H.J."/>
            <person name="Vuilleumier S."/>
            <person name="Bringel F."/>
            <person name="Dispirito A.A."/>
            <person name="Murrell J.C."/>
            <person name="Bruce D."/>
            <person name="Cheng J.F."/>
            <person name="Copeland A."/>
            <person name="Goodwin L."/>
            <person name="Hauser L."/>
            <person name="Lajus A."/>
            <person name="Land M.L."/>
            <person name="Lapidus A."/>
            <person name="Lucas S."/>
            <person name="Medigue C."/>
            <person name="Pitluck S."/>
            <person name="Woyke T."/>
            <person name="Zeytun A."/>
            <person name="Stein L.Y."/>
        </authorList>
    </citation>
    <scope>NUCLEOTIDE SEQUENCE [LARGE SCALE GENOMIC DNA]</scope>
    <source>
        <strain evidence="2 3">BG8</strain>
    </source>
</reference>
<dbReference type="PROSITE" id="PS50206">
    <property type="entry name" value="RHODANESE_3"/>
    <property type="match status" value="1"/>
</dbReference>
<dbReference type="PANTHER" id="PTHR43031:SF18">
    <property type="entry name" value="RHODANESE-RELATED SULFURTRANSFERASES"/>
    <property type="match status" value="1"/>
</dbReference>
<dbReference type="SMART" id="SM00450">
    <property type="entry name" value="RHOD"/>
    <property type="match status" value="1"/>
</dbReference>